<accession>A0AAD8K5A7</accession>
<evidence type="ECO:0000313" key="2">
    <source>
        <dbReference type="EMBL" id="KAK1414507.1"/>
    </source>
</evidence>
<keyword evidence="1" id="KW-0472">Membrane</keyword>
<keyword evidence="1" id="KW-0812">Transmembrane</keyword>
<name>A0AAD8K5A7_TARER</name>
<organism evidence="2 3">
    <name type="scientific">Tagetes erecta</name>
    <name type="common">African marigold</name>
    <dbReference type="NCBI Taxonomy" id="13708"/>
    <lineage>
        <taxon>Eukaryota</taxon>
        <taxon>Viridiplantae</taxon>
        <taxon>Streptophyta</taxon>
        <taxon>Embryophyta</taxon>
        <taxon>Tracheophyta</taxon>
        <taxon>Spermatophyta</taxon>
        <taxon>Magnoliopsida</taxon>
        <taxon>eudicotyledons</taxon>
        <taxon>Gunneridae</taxon>
        <taxon>Pentapetalae</taxon>
        <taxon>asterids</taxon>
        <taxon>campanulids</taxon>
        <taxon>Asterales</taxon>
        <taxon>Asteraceae</taxon>
        <taxon>Asteroideae</taxon>
        <taxon>Heliantheae alliance</taxon>
        <taxon>Tageteae</taxon>
        <taxon>Tagetes</taxon>
    </lineage>
</organism>
<reference evidence="2" key="1">
    <citation type="journal article" date="2023" name="bioRxiv">
        <title>Improved chromosome-level genome assembly for marigold (Tagetes erecta).</title>
        <authorList>
            <person name="Jiang F."/>
            <person name="Yuan L."/>
            <person name="Wang S."/>
            <person name="Wang H."/>
            <person name="Xu D."/>
            <person name="Wang A."/>
            <person name="Fan W."/>
        </authorList>
    </citation>
    <scope>NUCLEOTIDE SEQUENCE</scope>
    <source>
        <strain evidence="2">WSJ</strain>
        <tissue evidence="2">Leaf</tissue>
    </source>
</reference>
<protein>
    <submittedName>
        <fullName evidence="2">Uncharacterized protein</fullName>
    </submittedName>
</protein>
<proteinExistence type="predicted"/>
<sequence>MACLKETPVLAWATFIYLFFLLVFMVIENTCNVLPEQETFYPNLGFGSIAGSRARKIKKPKNRDQTWKEITLRF</sequence>
<evidence type="ECO:0000256" key="1">
    <source>
        <dbReference type="SAM" id="Phobius"/>
    </source>
</evidence>
<feature type="transmembrane region" description="Helical" evidence="1">
    <location>
        <begin position="9"/>
        <end position="27"/>
    </location>
</feature>
<gene>
    <name evidence="2" type="ORF">QVD17_30253</name>
</gene>
<keyword evidence="1" id="KW-1133">Transmembrane helix</keyword>
<dbReference type="Proteomes" id="UP001229421">
    <property type="component" value="Unassembled WGS sequence"/>
</dbReference>
<dbReference type="EMBL" id="JAUHHV010000008">
    <property type="protein sequence ID" value="KAK1414507.1"/>
    <property type="molecule type" value="Genomic_DNA"/>
</dbReference>
<comment type="caution">
    <text evidence="2">The sequence shown here is derived from an EMBL/GenBank/DDBJ whole genome shotgun (WGS) entry which is preliminary data.</text>
</comment>
<dbReference type="AlphaFoldDB" id="A0AAD8K5A7"/>
<evidence type="ECO:0000313" key="3">
    <source>
        <dbReference type="Proteomes" id="UP001229421"/>
    </source>
</evidence>
<keyword evidence="3" id="KW-1185">Reference proteome</keyword>